<comment type="similarity">
    <text evidence="6">Belongs to the cytochrome P450 family.</text>
</comment>
<dbReference type="SUPFAM" id="SSF48264">
    <property type="entry name" value="Cytochrome P450"/>
    <property type="match status" value="1"/>
</dbReference>
<dbReference type="CDD" id="cd11060">
    <property type="entry name" value="CYP57A1-like"/>
    <property type="match status" value="1"/>
</dbReference>
<evidence type="ECO:0000256" key="6">
    <source>
        <dbReference type="RuleBase" id="RU000461"/>
    </source>
</evidence>
<evidence type="ECO:0000256" key="5">
    <source>
        <dbReference type="PIRSR" id="PIRSR602401-1"/>
    </source>
</evidence>
<keyword evidence="2 5" id="KW-0479">Metal-binding</keyword>
<dbReference type="PANTHER" id="PTHR24305">
    <property type="entry name" value="CYTOCHROME P450"/>
    <property type="match status" value="1"/>
</dbReference>
<protein>
    <submittedName>
        <fullName evidence="8">Cytochrome P450</fullName>
    </submittedName>
</protein>
<evidence type="ECO:0000313" key="8">
    <source>
        <dbReference type="EMBL" id="KAF2189392.1"/>
    </source>
</evidence>
<proteinExistence type="inferred from homology"/>
<dbReference type="PROSITE" id="PS00086">
    <property type="entry name" value="CYTOCHROME_P450"/>
    <property type="match status" value="1"/>
</dbReference>
<gene>
    <name evidence="8" type="ORF">K469DRAFT_737196</name>
</gene>
<dbReference type="PRINTS" id="PR00385">
    <property type="entry name" value="P450"/>
</dbReference>
<evidence type="ECO:0000256" key="1">
    <source>
        <dbReference type="ARBA" id="ARBA00001971"/>
    </source>
</evidence>
<dbReference type="GO" id="GO:0020037">
    <property type="term" value="F:heme binding"/>
    <property type="evidence" value="ECO:0007669"/>
    <property type="project" value="InterPro"/>
</dbReference>
<dbReference type="InterPro" id="IPR050121">
    <property type="entry name" value="Cytochrome_P450_monoxygenase"/>
</dbReference>
<dbReference type="Gene3D" id="1.10.630.10">
    <property type="entry name" value="Cytochrome P450"/>
    <property type="match status" value="1"/>
</dbReference>
<comment type="cofactor">
    <cofactor evidence="1 5">
        <name>heme</name>
        <dbReference type="ChEBI" id="CHEBI:30413"/>
    </cofactor>
</comment>
<keyword evidence="9" id="KW-1185">Reference proteome</keyword>
<dbReference type="GO" id="GO:0044550">
    <property type="term" value="P:secondary metabolite biosynthetic process"/>
    <property type="evidence" value="ECO:0007669"/>
    <property type="project" value="UniProtKB-ARBA"/>
</dbReference>
<keyword evidence="5 6" id="KW-0349">Heme</keyword>
<feature type="transmembrane region" description="Helical" evidence="7">
    <location>
        <begin position="12"/>
        <end position="32"/>
    </location>
</feature>
<dbReference type="InterPro" id="IPR036396">
    <property type="entry name" value="Cyt_P450_sf"/>
</dbReference>
<dbReference type="PANTHER" id="PTHR24305:SF235">
    <property type="entry name" value="CYTOCHROME P450 MONOOXYGENASE APDB-RELATED"/>
    <property type="match status" value="1"/>
</dbReference>
<dbReference type="InterPro" id="IPR001128">
    <property type="entry name" value="Cyt_P450"/>
</dbReference>
<keyword evidence="6" id="KW-0503">Monooxygenase</keyword>
<evidence type="ECO:0000256" key="3">
    <source>
        <dbReference type="ARBA" id="ARBA00023002"/>
    </source>
</evidence>
<organism evidence="8 9">
    <name type="scientific">Zopfia rhizophila CBS 207.26</name>
    <dbReference type="NCBI Taxonomy" id="1314779"/>
    <lineage>
        <taxon>Eukaryota</taxon>
        <taxon>Fungi</taxon>
        <taxon>Dikarya</taxon>
        <taxon>Ascomycota</taxon>
        <taxon>Pezizomycotina</taxon>
        <taxon>Dothideomycetes</taxon>
        <taxon>Dothideomycetes incertae sedis</taxon>
        <taxon>Zopfiaceae</taxon>
        <taxon>Zopfia</taxon>
    </lineage>
</organism>
<accession>A0A6A6EEY2</accession>
<dbReference type="InterPro" id="IPR002401">
    <property type="entry name" value="Cyt_P450_E_grp-I"/>
</dbReference>
<evidence type="ECO:0000256" key="7">
    <source>
        <dbReference type="SAM" id="Phobius"/>
    </source>
</evidence>
<evidence type="ECO:0000256" key="4">
    <source>
        <dbReference type="ARBA" id="ARBA00023004"/>
    </source>
</evidence>
<keyword evidence="7" id="KW-0472">Membrane</keyword>
<evidence type="ECO:0000313" key="9">
    <source>
        <dbReference type="Proteomes" id="UP000800200"/>
    </source>
</evidence>
<dbReference type="GO" id="GO:0016705">
    <property type="term" value="F:oxidoreductase activity, acting on paired donors, with incorporation or reduction of molecular oxygen"/>
    <property type="evidence" value="ECO:0007669"/>
    <property type="project" value="InterPro"/>
</dbReference>
<dbReference type="Proteomes" id="UP000800200">
    <property type="component" value="Unassembled WGS sequence"/>
</dbReference>
<dbReference type="AlphaFoldDB" id="A0A6A6EEY2"/>
<keyword evidence="7" id="KW-1133">Transmembrane helix</keyword>
<name>A0A6A6EEY2_9PEZI</name>
<dbReference type="GO" id="GO:0004497">
    <property type="term" value="F:monooxygenase activity"/>
    <property type="evidence" value="ECO:0007669"/>
    <property type="project" value="UniProtKB-KW"/>
</dbReference>
<sequence>MTLVDIPHHPTLLLLIPIIFVAIKTLTAYARLRHVPGPFLAKLTNIPRFSWVRSYRAHDIHVDLHRKYGPIVRFGPNMVAVADPAEIGRIYGFGKGATWRKSDFYRALLMKPTGKPVPGIFATQDENIHKALKKPISGAYSMSTLVSFEPYVDATMRVFCEQLHKRFVAHPTQMSDSTNTDPVGPVCDFGQWLQFFAFDVIGQLTFSKRLGFLETGEDVDKVMARLWGMFKQTSLASQMPWLDPLWTNNPLKRWMRGKGTSPGAAFAMDRIAERRALMGDSGKNDWGVKERDFLSRFLEVEAKEDGGVPPYAVGVWASSNITAGSDTTAILLRTIFYNLLQHAHTMEKLVAELDEAAAKGELSELASWKQTRELPYLAACITEAGRLHPPFGLPYERVVPPEGATVCGTFLPGGTVVGMSAWATHRDKRLFGEDCDDWVPERWLRCSAEHRRRMENGLLTFGAGHRSCLGKHIAYLETYKVVPTLLRKYKFELANHAQCGRWTVENRWFVMQHGFQVRLSERSS</sequence>
<keyword evidence="3 6" id="KW-0560">Oxidoreductase</keyword>
<dbReference type="InterPro" id="IPR017972">
    <property type="entry name" value="Cyt_P450_CS"/>
</dbReference>
<evidence type="ECO:0000256" key="2">
    <source>
        <dbReference type="ARBA" id="ARBA00022723"/>
    </source>
</evidence>
<keyword evidence="4 5" id="KW-0408">Iron</keyword>
<dbReference type="GO" id="GO:0005506">
    <property type="term" value="F:iron ion binding"/>
    <property type="evidence" value="ECO:0007669"/>
    <property type="project" value="InterPro"/>
</dbReference>
<reference evidence="8" key="1">
    <citation type="journal article" date="2020" name="Stud. Mycol.">
        <title>101 Dothideomycetes genomes: a test case for predicting lifestyles and emergence of pathogens.</title>
        <authorList>
            <person name="Haridas S."/>
            <person name="Albert R."/>
            <person name="Binder M."/>
            <person name="Bloem J."/>
            <person name="Labutti K."/>
            <person name="Salamov A."/>
            <person name="Andreopoulos B."/>
            <person name="Baker S."/>
            <person name="Barry K."/>
            <person name="Bills G."/>
            <person name="Bluhm B."/>
            <person name="Cannon C."/>
            <person name="Castanera R."/>
            <person name="Culley D."/>
            <person name="Daum C."/>
            <person name="Ezra D."/>
            <person name="Gonzalez J."/>
            <person name="Henrissat B."/>
            <person name="Kuo A."/>
            <person name="Liang C."/>
            <person name="Lipzen A."/>
            <person name="Lutzoni F."/>
            <person name="Magnuson J."/>
            <person name="Mondo S."/>
            <person name="Nolan M."/>
            <person name="Ohm R."/>
            <person name="Pangilinan J."/>
            <person name="Park H.-J."/>
            <person name="Ramirez L."/>
            <person name="Alfaro M."/>
            <person name="Sun H."/>
            <person name="Tritt A."/>
            <person name="Yoshinaga Y."/>
            <person name="Zwiers L.-H."/>
            <person name="Turgeon B."/>
            <person name="Goodwin S."/>
            <person name="Spatafora J."/>
            <person name="Crous P."/>
            <person name="Grigoriev I."/>
        </authorList>
    </citation>
    <scope>NUCLEOTIDE SEQUENCE</scope>
    <source>
        <strain evidence="8">CBS 207.26</strain>
    </source>
</reference>
<dbReference type="EMBL" id="ML994621">
    <property type="protein sequence ID" value="KAF2189392.1"/>
    <property type="molecule type" value="Genomic_DNA"/>
</dbReference>
<feature type="binding site" description="axial binding residue" evidence="5">
    <location>
        <position position="468"/>
    </location>
    <ligand>
        <name>heme</name>
        <dbReference type="ChEBI" id="CHEBI:30413"/>
    </ligand>
    <ligandPart>
        <name>Fe</name>
        <dbReference type="ChEBI" id="CHEBI:18248"/>
    </ligandPart>
</feature>
<keyword evidence="7" id="KW-0812">Transmembrane</keyword>
<dbReference type="FunFam" id="1.10.630.10:FF:000050">
    <property type="entry name" value="Cytochrome P450 monooxygenase"/>
    <property type="match status" value="1"/>
</dbReference>
<dbReference type="OrthoDB" id="3934656at2759"/>
<dbReference type="PRINTS" id="PR00463">
    <property type="entry name" value="EP450I"/>
</dbReference>
<dbReference type="Pfam" id="PF00067">
    <property type="entry name" value="p450"/>
    <property type="match status" value="1"/>
</dbReference>